<evidence type="ECO:0000313" key="3">
    <source>
        <dbReference type="WBParaSite" id="Hba_15148"/>
    </source>
</evidence>
<dbReference type="PANTHER" id="PTHR47324">
    <property type="entry name" value="PROTEIN IRG-7-RELATED"/>
    <property type="match status" value="1"/>
</dbReference>
<feature type="domain" description="VWFA" evidence="1">
    <location>
        <begin position="130"/>
        <end position="306"/>
    </location>
</feature>
<dbReference type="CDD" id="cd01450">
    <property type="entry name" value="vWFA_subfamily_ECM"/>
    <property type="match status" value="1"/>
</dbReference>
<dbReference type="InterPro" id="IPR053295">
    <property type="entry name" value="Innate_immunity_reg"/>
</dbReference>
<dbReference type="InterPro" id="IPR036465">
    <property type="entry name" value="vWFA_dom_sf"/>
</dbReference>
<protein>
    <submittedName>
        <fullName evidence="3">VWFA domain-containing protein</fullName>
    </submittedName>
</protein>
<dbReference type="SMART" id="SM00327">
    <property type="entry name" value="VWA"/>
    <property type="match status" value="1"/>
</dbReference>
<evidence type="ECO:0000259" key="1">
    <source>
        <dbReference type="PROSITE" id="PS50234"/>
    </source>
</evidence>
<accession>A0A1I7XBT9</accession>
<dbReference type="InterPro" id="IPR002035">
    <property type="entry name" value="VWF_A"/>
</dbReference>
<evidence type="ECO:0000313" key="2">
    <source>
        <dbReference type="Proteomes" id="UP000095283"/>
    </source>
</evidence>
<dbReference type="Pfam" id="PF00092">
    <property type="entry name" value="VWA"/>
    <property type="match status" value="1"/>
</dbReference>
<dbReference type="Proteomes" id="UP000095283">
    <property type="component" value="Unplaced"/>
</dbReference>
<dbReference type="PROSITE" id="PS50234">
    <property type="entry name" value="VWFA"/>
    <property type="match status" value="1"/>
</dbReference>
<reference evidence="3" key="1">
    <citation type="submission" date="2016-11" db="UniProtKB">
        <authorList>
            <consortium name="WormBaseParasite"/>
        </authorList>
    </citation>
    <scope>IDENTIFICATION</scope>
</reference>
<dbReference type="AlphaFoldDB" id="A0A1I7XBT9"/>
<dbReference type="Gene3D" id="3.40.50.410">
    <property type="entry name" value="von Willebrand factor, type A domain"/>
    <property type="match status" value="1"/>
</dbReference>
<dbReference type="WBParaSite" id="Hba_15148">
    <property type="protein sequence ID" value="Hba_15148"/>
    <property type="gene ID" value="Hba_15148"/>
</dbReference>
<dbReference type="PANTHER" id="PTHR47324:SF2">
    <property type="entry name" value="EGF-LIKE DOMAIN-CONTAINING PROTEIN-RELATED"/>
    <property type="match status" value="1"/>
</dbReference>
<name>A0A1I7XBT9_HETBA</name>
<keyword evidence="2" id="KW-1185">Reference proteome</keyword>
<sequence length="316" mass="35584">MYYRCQTPICLNDGIEVNGVCKCEAMFTGIFCEQAFCEPPYPAAFTDKGMYYFSFSFKYTLGLYNLMVNMKQPILTMLIILQSYKNLVVIYGRDELGANIRRTILATGVSTRPIPLPPPARCHLENTKQDTLFIIDASLKEDNSTFEMLKHFAIESQLPYRFGPDATQVAAMTLADRAVKGFTFNSTEQNFENVENLLNNLTYIKKSGQNISDAFALAVQNYNSGYRTNPDVNHLIIYITNTNPTDSDPAQAVISMKRSGTYGVAVVALDMKPSTELLEMVNSRCLYVAPDYNSLMNYGKNFIQQLSCSHRNYCGI</sequence>
<dbReference type="SUPFAM" id="SSF53300">
    <property type="entry name" value="vWA-like"/>
    <property type="match status" value="1"/>
</dbReference>
<organism evidence="2 3">
    <name type="scientific">Heterorhabditis bacteriophora</name>
    <name type="common">Entomopathogenic nematode worm</name>
    <dbReference type="NCBI Taxonomy" id="37862"/>
    <lineage>
        <taxon>Eukaryota</taxon>
        <taxon>Metazoa</taxon>
        <taxon>Ecdysozoa</taxon>
        <taxon>Nematoda</taxon>
        <taxon>Chromadorea</taxon>
        <taxon>Rhabditida</taxon>
        <taxon>Rhabditina</taxon>
        <taxon>Rhabditomorpha</taxon>
        <taxon>Strongyloidea</taxon>
        <taxon>Heterorhabditidae</taxon>
        <taxon>Heterorhabditis</taxon>
    </lineage>
</organism>
<proteinExistence type="predicted"/>